<dbReference type="OrthoDB" id="954759at2"/>
<protein>
    <submittedName>
        <fullName evidence="1">Uncharacterized protein</fullName>
    </submittedName>
</protein>
<dbReference type="EMBL" id="BKCF01000010">
    <property type="protein sequence ID" value="GEQ87417.1"/>
    <property type="molecule type" value="Genomic_DNA"/>
</dbReference>
<dbReference type="AlphaFoldDB" id="A0A5J4FXC9"/>
<dbReference type="RefSeq" id="WP_151895335.1">
    <property type="nucleotide sequence ID" value="NZ_BKCF01000010.1"/>
</dbReference>
<accession>A0A5J4FXC9</accession>
<evidence type="ECO:0000313" key="2">
    <source>
        <dbReference type="Proteomes" id="UP000326994"/>
    </source>
</evidence>
<dbReference type="Proteomes" id="UP000326994">
    <property type="component" value="Unassembled WGS sequence"/>
</dbReference>
<comment type="caution">
    <text evidence="1">The sequence shown here is derived from an EMBL/GenBank/DDBJ whole genome shotgun (WGS) entry which is preliminary data.</text>
</comment>
<organism evidence="1 2">
    <name type="scientific">Patiriisocius marinistellae</name>
    <dbReference type="NCBI Taxonomy" id="2494560"/>
    <lineage>
        <taxon>Bacteria</taxon>
        <taxon>Pseudomonadati</taxon>
        <taxon>Bacteroidota</taxon>
        <taxon>Flavobacteriia</taxon>
        <taxon>Flavobacteriales</taxon>
        <taxon>Flavobacteriaceae</taxon>
        <taxon>Patiriisocius</taxon>
    </lineage>
</organism>
<gene>
    <name evidence="1" type="ORF">ULMS_29250</name>
</gene>
<reference evidence="1 2" key="1">
    <citation type="submission" date="2019-08" db="EMBL/GenBank/DDBJ databases">
        <title>Ulvibacter marinistellae sp. nov., isolated from a starfish, Patiria pectinifera.</title>
        <authorList>
            <person name="Kawano K."/>
            <person name="Ushijima N."/>
            <person name="Kihara M."/>
            <person name="Itoh H."/>
        </authorList>
    </citation>
    <scope>NUCLEOTIDE SEQUENCE [LARGE SCALE GENOMIC DNA]</scope>
    <source>
        <strain evidence="1 2">KK4</strain>
    </source>
</reference>
<proteinExistence type="predicted"/>
<sequence length="139" mass="16345">MIKIKVLDIDEGDDLIHYHIFVDNGICSVGIEVYEYDDAFQKFAEELITFPKNVNDEVKFEIGEKDKKWAFYFMIKVYCYLRNGQSALKIDAWNNGDEETEYNASFTLKAEPASLNRLGNSLKNWNPKSYQEFEWKEFA</sequence>
<keyword evidence="2" id="KW-1185">Reference proteome</keyword>
<evidence type="ECO:0000313" key="1">
    <source>
        <dbReference type="EMBL" id="GEQ87417.1"/>
    </source>
</evidence>
<name>A0A5J4FXC9_9FLAO</name>